<dbReference type="PANTHER" id="PTHR43095:SF2">
    <property type="entry name" value="GLUCONOKINASE"/>
    <property type="match status" value="1"/>
</dbReference>
<feature type="domain" description="Carbohydrate kinase FGGY C-terminal" evidence="5">
    <location>
        <begin position="347"/>
        <end position="437"/>
    </location>
</feature>
<dbReference type="Pfam" id="PF00370">
    <property type="entry name" value="FGGY_N"/>
    <property type="match status" value="1"/>
</dbReference>
<feature type="domain" description="Carbohydrate kinase FGGY N-terminal" evidence="4">
    <location>
        <begin position="8"/>
        <end position="244"/>
    </location>
</feature>
<dbReference type="RefSeq" id="WP_132129797.1">
    <property type="nucleotide sequence ID" value="NZ_SMAD01000009.1"/>
</dbReference>
<dbReference type="PANTHER" id="PTHR43095">
    <property type="entry name" value="SUGAR KINASE"/>
    <property type="match status" value="1"/>
</dbReference>
<dbReference type="GO" id="GO:0005975">
    <property type="term" value="P:carbohydrate metabolic process"/>
    <property type="evidence" value="ECO:0007669"/>
    <property type="project" value="InterPro"/>
</dbReference>
<dbReference type="OrthoDB" id="9805576at2"/>
<dbReference type="PIRSF" id="PIRSF000538">
    <property type="entry name" value="GlpK"/>
    <property type="match status" value="1"/>
</dbReference>
<evidence type="ECO:0000256" key="1">
    <source>
        <dbReference type="ARBA" id="ARBA00009156"/>
    </source>
</evidence>
<dbReference type="InterPro" id="IPR043129">
    <property type="entry name" value="ATPase_NBD"/>
</dbReference>
<evidence type="ECO:0000256" key="3">
    <source>
        <dbReference type="ARBA" id="ARBA00022777"/>
    </source>
</evidence>
<gene>
    <name evidence="6" type="ORF">EDD80_10911</name>
</gene>
<dbReference type="Gene3D" id="3.30.420.40">
    <property type="match status" value="2"/>
</dbReference>
<keyword evidence="2" id="KW-0808">Transferase</keyword>
<keyword evidence="3 6" id="KW-0418">Kinase</keyword>
<proteinExistence type="inferred from homology"/>
<evidence type="ECO:0000256" key="2">
    <source>
        <dbReference type="ARBA" id="ARBA00022679"/>
    </source>
</evidence>
<name>A0A4R3KNW1_9SPHI</name>
<comment type="similarity">
    <text evidence="1">Belongs to the FGGY kinase family.</text>
</comment>
<organism evidence="6 7">
    <name type="scientific">Anseongella ginsenosidimutans</name>
    <dbReference type="NCBI Taxonomy" id="496056"/>
    <lineage>
        <taxon>Bacteria</taxon>
        <taxon>Pseudomonadati</taxon>
        <taxon>Bacteroidota</taxon>
        <taxon>Sphingobacteriia</taxon>
        <taxon>Sphingobacteriales</taxon>
        <taxon>Sphingobacteriaceae</taxon>
        <taxon>Anseongella</taxon>
    </lineage>
</organism>
<protein>
    <submittedName>
        <fullName evidence="6">Autoinducer 2 (AI-2) kinase</fullName>
    </submittedName>
</protein>
<dbReference type="InterPro" id="IPR050406">
    <property type="entry name" value="FGGY_Carb_Kinase"/>
</dbReference>
<comment type="caution">
    <text evidence="6">The sequence shown here is derived from an EMBL/GenBank/DDBJ whole genome shotgun (WGS) entry which is preliminary data.</text>
</comment>
<keyword evidence="7" id="KW-1185">Reference proteome</keyword>
<reference evidence="6 7" key="1">
    <citation type="submission" date="2019-03" db="EMBL/GenBank/DDBJ databases">
        <title>Genomic Encyclopedia of Type Strains, Phase IV (KMG-IV): sequencing the most valuable type-strain genomes for metagenomic binning, comparative biology and taxonomic classification.</title>
        <authorList>
            <person name="Goeker M."/>
        </authorList>
    </citation>
    <scope>NUCLEOTIDE SEQUENCE [LARGE SCALE GENOMIC DNA]</scope>
    <source>
        <strain evidence="6 7">DSM 21100</strain>
    </source>
</reference>
<dbReference type="Pfam" id="PF02782">
    <property type="entry name" value="FGGY_C"/>
    <property type="match status" value="1"/>
</dbReference>
<accession>A0A4R3KNW1</accession>
<evidence type="ECO:0000313" key="7">
    <source>
        <dbReference type="Proteomes" id="UP000295807"/>
    </source>
</evidence>
<dbReference type="GO" id="GO:0016301">
    <property type="term" value="F:kinase activity"/>
    <property type="evidence" value="ECO:0007669"/>
    <property type="project" value="UniProtKB-KW"/>
</dbReference>
<dbReference type="SUPFAM" id="SSF53067">
    <property type="entry name" value="Actin-like ATPase domain"/>
    <property type="match status" value="2"/>
</dbReference>
<dbReference type="CDD" id="cd07798">
    <property type="entry name" value="ASKHA_NBD_FGGY_YoaC-like"/>
    <property type="match status" value="1"/>
</dbReference>
<dbReference type="AlphaFoldDB" id="A0A4R3KNW1"/>
<dbReference type="Proteomes" id="UP000295807">
    <property type="component" value="Unassembled WGS sequence"/>
</dbReference>
<evidence type="ECO:0000259" key="4">
    <source>
        <dbReference type="Pfam" id="PF00370"/>
    </source>
</evidence>
<dbReference type="InterPro" id="IPR018484">
    <property type="entry name" value="FGGY_N"/>
</dbReference>
<dbReference type="InterPro" id="IPR018485">
    <property type="entry name" value="FGGY_C"/>
</dbReference>
<dbReference type="EMBL" id="SMAD01000009">
    <property type="protein sequence ID" value="TCS85987.1"/>
    <property type="molecule type" value="Genomic_DNA"/>
</dbReference>
<evidence type="ECO:0000259" key="5">
    <source>
        <dbReference type="Pfam" id="PF02782"/>
    </source>
</evidence>
<dbReference type="InterPro" id="IPR000577">
    <property type="entry name" value="Carb_kinase_FGGY"/>
</dbReference>
<sequence>MNTKAACMVIDTGTGNLRVAIAGPDGTILGIERENVQYEKDPNYPEAIYFDPQQLWEQILKLSGKVLAKVPGISVRAVTATSQREGIVLTGRHGEHLIGLPNIDHRGREWEGMIPDKSRVYQLTGRYPTSLFSALKMTGIHHRRPEIWDRFSTFMSISDWVQFRLSGVIHYEHSQASETLLYDVERGTWSDELCSLFDLSPAILPELRPSGSILGSVLPERAGELGISTDALVIVGGADTQLAVRSTGPSVDDVIIVSGTTTPIVKVTGNYVTDTGERTWTNRHTSEKEFILEANAGVTGLNYQRLKEIFYPNEGYDVIETELAETDHSQCVASLGSLVASEKAPLTRGGFIFDAPVSHRLTRSSFVFATLWDIACSIRENYSILCDVHGHQQDHIWACGGGVQSRTLRQFIASLLNKEIRIRDSYRQSSVVGGVFTCSQALGETEYPPKTTETIKPQQQAYYNELYVEWKRTRDTFKQAYRNG</sequence>
<evidence type="ECO:0000313" key="6">
    <source>
        <dbReference type="EMBL" id="TCS85987.1"/>
    </source>
</evidence>